<evidence type="ECO:0000313" key="5">
    <source>
        <dbReference type="EMBL" id="TFU01257.1"/>
    </source>
</evidence>
<dbReference type="Pfam" id="PF00106">
    <property type="entry name" value="adh_short"/>
    <property type="match status" value="1"/>
</dbReference>
<dbReference type="EMBL" id="SIHO01000003">
    <property type="protein sequence ID" value="TFU01257.1"/>
    <property type="molecule type" value="Genomic_DNA"/>
</dbReference>
<comment type="caution">
    <text evidence="5">The sequence shown here is derived from an EMBL/GenBank/DDBJ whole genome shotgun (WGS) entry which is preliminary data.</text>
</comment>
<dbReference type="FunFam" id="3.40.50.720:FF:000084">
    <property type="entry name" value="Short-chain dehydrogenase reductase"/>
    <property type="match status" value="1"/>
</dbReference>
<dbReference type="PANTHER" id="PTHR43391:SF82">
    <property type="entry name" value="OXIDOREDUCTASE SADH-RELATED"/>
    <property type="match status" value="1"/>
</dbReference>
<dbReference type="Proteomes" id="UP000297737">
    <property type="component" value="Unassembled WGS sequence"/>
</dbReference>
<dbReference type="RefSeq" id="WP_135246761.1">
    <property type="nucleotide sequence ID" value="NZ_SIHO01000003.1"/>
</dbReference>
<protein>
    <submittedName>
        <fullName evidence="5">SDR family oxidoreductase</fullName>
    </submittedName>
</protein>
<name>A0A4Y9EL04_9SPHN</name>
<dbReference type="GO" id="GO:0016491">
    <property type="term" value="F:oxidoreductase activity"/>
    <property type="evidence" value="ECO:0007669"/>
    <property type="project" value="UniProtKB-KW"/>
</dbReference>
<dbReference type="PRINTS" id="PR00080">
    <property type="entry name" value="SDRFAMILY"/>
</dbReference>
<dbReference type="PRINTS" id="PR00081">
    <property type="entry name" value="GDHRDH"/>
</dbReference>
<evidence type="ECO:0000256" key="3">
    <source>
        <dbReference type="RuleBase" id="RU000363"/>
    </source>
</evidence>
<dbReference type="PROSITE" id="PS00061">
    <property type="entry name" value="ADH_SHORT"/>
    <property type="match status" value="1"/>
</dbReference>
<dbReference type="OrthoDB" id="9793825at2"/>
<evidence type="ECO:0000256" key="1">
    <source>
        <dbReference type="ARBA" id="ARBA00006484"/>
    </source>
</evidence>
<comment type="similarity">
    <text evidence="1 3">Belongs to the short-chain dehydrogenases/reductases (SDR) family.</text>
</comment>
<dbReference type="InterPro" id="IPR057326">
    <property type="entry name" value="KR_dom"/>
</dbReference>
<dbReference type="InterPro" id="IPR036291">
    <property type="entry name" value="NAD(P)-bd_dom_sf"/>
</dbReference>
<keyword evidence="6" id="KW-1185">Reference proteome</keyword>
<dbReference type="Gene3D" id="3.40.50.720">
    <property type="entry name" value="NAD(P)-binding Rossmann-like Domain"/>
    <property type="match status" value="1"/>
</dbReference>
<dbReference type="SUPFAM" id="SSF51735">
    <property type="entry name" value="NAD(P)-binding Rossmann-fold domains"/>
    <property type="match status" value="1"/>
</dbReference>
<dbReference type="PANTHER" id="PTHR43391">
    <property type="entry name" value="RETINOL DEHYDROGENASE-RELATED"/>
    <property type="match status" value="1"/>
</dbReference>
<dbReference type="AlphaFoldDB" id="A0A4Y9EL04"/>
<evidence type="ECO:0000256" key="2">
    <source>
        <dbReference type="ARBA" id="ARBA00023002"/>
    </source>
</evidence>
<reference evidence="5 6" key="1">
    <citation type="submission" date="2019-02" db="EMBL/GenBank/DDBJ databases">
        <title>Polymorphobacter sp. isolated from the lake at the Tibet of China.</title>
        <authorList>
            <person name="Li A."/>
        </authorList>
    </citation>
    <scope>NUCLEOTIDE SEQUENCE [LARGE SCALE GENOMIC DNA]</scope>
    <source>
        <strain evidence="5 6">DJ1R-1</strain>
    </source>
</reference>
<dbReference type="CDD" id="cd05233">
    <property type="entry name" value="SDR_c"/>
    <property type="match status" value="1"/>
</dbReference>
<accession>A0A4Y9EL04</accession>
<sequence length="277" mass="29108">MAAQASLEGRVIAVTGAGSGIGRALAKLLASKGAKLALADKDAKGLAETAAMLGNYPQSTTVLDVRDEAAVKAWIDAAVADYGKLDGIINNAGLSVMAPFADCPKDDFDLVMNVNFDGVVSGCRHALPHLKKSDTAWIVNISSVFGLMGFPTQSAYNASKFAVRGLTEALHIELGMTDPHIRVIRVHPGGIKTNVARNAKRIAGMPGQVMGDDPGADFEAAARTTPEQAALTIVTGMEKGTHRVLIGADAKVIDWIVRIFPVNYFKRLSGVLGGKKD</sequence>
<gene>
    <name evidence="5" type="ORF">EUV02_13215</name>
</gene>
<feature type="domain" description="Ketoreductase" evidence="4">
    <location>
        <begin position="10"/>
        <end position="194"/>
    </location>
</feature>
<evidence type="ECO:0000259" key="4">
    <source>
        <dbReference type="SMART" id="SM00822"/>
    </source>
</evidence>
<dbReference type="InterPro" id="IPR002347">
    <property type="entry name" value="SDR_fam"/>
</dbReference>
<dbReference type="InterPro" id="IPR020904">
    <property type="entry name" value="Sc_DH/Rdtase_CS"/>
</dbReference>
<proteinExistence type="inferred from homology"/>
<keyword evidence="2" id="KW-0560">Oxidoreductase</keyword>
<organism evidence="5 6">
    <name type="scientific">Glacieibacterium arshaanense</name>
    <dbReference type="NCBI Taxonomy" id="2511025"/>
    <lineage>
        <taxon>Bacteria</taxon>
        <taxon>Pseudomonadati</taxon>
        <taxon>Pseudomonadota</taxon>
        <taxon>Alphaproteobacteria</taxon>
        <taxon>Sphingomonadales</taxon>
        <taxon>Sphingosinicellaceae</taxon>
        <taxon>Glacieibacterium</taxon>
    </lineage>
</organism>
<dbReference type="SMART" id="SM00822">
    <property type="entry name" value="PKS_KR"/>
    <property type="match status" value="1"/>
</dbReference>
<evidence type="ECO:0000313" key="6">
    <source>
        <dbReference type="Proteomes" id="UP000297737"/>
    </source>
</evidence>